<evidence type="ECO:0000256" key="12">
    <source>
        <dbReference type="SAM" id="Phobius"/>
    </source>
</evidence>
<dbReference type="SUPFAM" id="SSF58038">
    <property type="entry name" value="SNARE fusion complex"/>
    <property type="match status" value="1"/>
</dbReference>
<dbReference type="PANTHER" id="PTHR12791">
    <property type="entry name" value="GOLGI SNARE BET1-RELATED"/>
    <property type="match status" value="1"/>
</dbReference>
<comment type="similarity">
    <text evidence="2">Belongs to the syntaxin family.</text>
</comment>
<evidence type="ECO:0000256" key="6">
    <source>
        <dbReference type="ARBA" id="ARBA00022989"/>
    </source>
</evidence>
<dbReference type="FunFam" id="1.20.5.110:FF:000006">
    <property type="entry name" value="Syntaxin 6"/>
    <property type="match status" value="1"/>
</dbReference>
<gene>
    <name evidence="14" type="ORF">FPOA_09977</name>
</gene>
<proteinExistence type="inferred from homology"/>
<dbReference type="InterPro" id="IPR015260">
    <property type="entry name" value="Syntaxin-6/10/61_N"/>
</dbReference>
<dbReference type="PROSITE" id="PS50192">
    <property type="entry name" value="T_SNARE"/>
    <property type="match status" value="1"/>
</dbReference>
<evidence type="ECO:0000259" key="13">
    <source>
        <dbReference type="PROSITE" id="PS50192"/>
    </source>
</evidence>
<feature type="coiled-coil region" evidence="11">
    <location>
        <begin position="161"/>
        <end position="188"/>
    </location>
</feature>
<dbReference type="InterPro" id="IPR000727">
    <property type="entry name" value="T_SNARE_dom"/>
</dbReference>
<dbReference type="FunFam" id="1.20.58.90:FF:000012">
    <property type="entry name" value="SNARE domain protein"/>
    <property type="match status" value="1"/>
</dbReference>
<dbReference type="GO" id="GO:0000139">
    <property type="term" value="C:Golgi membrane"/>
    <property type="evidence" value="ECO:0007669"/>
    <property type="project" value="UniProtKB-SubCell"/>
</dbReference>
<evidence type="ECO:0000256" key="1">
    <source>
        <dbReference type="ARBA" id="ARBA00004409"/>
    </source>
</evidence>
<keyword evidence="9 12" id="KW-0472">Membrane</keyword>
<evidence type="ECO:0000256" key="5">
    <source>
        <dbReference type="ARBA" id="ARBA00022927"/>
    </source>
</evidence>
<dbReference type="SUPFAM" id="SSF47661">
    <property type="entry name" value="t-snare proteins"/>
    <property type="match status" value="1"/>
</dbReference>
<dbReference type="Pfam" id="PF09177">
    <property type="entry name" value="STX6_10_61_N"/>
    <property type="match status" value="1"/>
</dbReference>
<reference evidence="14 15" key="1">
    <citation type="submission" date="2016-06" db="EMBL/GenBank/DDBJ databases">
        <title>Living apart together: crosstalk between the core and supernumerary genomes in a fungal plant pathogen.</title>
        <authorList>
            <person name="Vanheule A."/>
            <person name="Audenaert K."/>
            <person name="Warris S."/>
            <person name="Van De Geest H."/>
            <person name="Schijlen E."/>
            <person name="Hofte M."/>
            <person name="De Saeger S."/>
            <person name="Haesaert G."/>
            <person name="Waalwijk C."/>
            <person name="Van Der Lee T."/>
        </authorList>
    </citation>
    <scope>NUCLEOTIDE SEQUENCE [LARGE SCALE GENOMIC DNA]</scope>
    <source>
        <strain evidence="14 15">2516</strain>
    </source>
</reference>
<evidence type="ECO:0000256" key="7">
    <source>
        <dbReference type="ARBA" id="ARBA00023034"/>
    </source>
</evidence>
<evidence type="ECO:0000256" key="3">
    <source>
        <dbReference type="ARBA" id="ARBA00022448"/>
    </source>
</evidence>
<evidence type="ECO:0000313" key="15">
    <source>
        <dbReference type="Proteomes" id="UP000091967"/>
    </source>
</evidence>
<name>A0A1B8ACQ0_FUSPO</name>
<keyword evidence="7" id="KW-0333">Golgi apparatus</keyword>
<dbReference type="GO" id="GO:0048193">
    <property type="term" value="P:Golgi vesicle transport"/>
    <property type="evidence" value="ECO:0007669"/>
    <property type="project" value="InterPro"/>
</dbReference>
<keyword evidence="6 12" id="KW-1133">Transmembrane helix</keyword>
<evidence type="ECO:0000256" key="10">
    <source>
        <dbReference type="ARBA" id="ARBA00073343"/>
    </source>
</evidence>
<protein>
    <recommendedName>
        <fullName evidence="10">t-SNARE affecting a late Golgi compartment protein 1</fullName>
    </recommendedName>
</protein>
<organism evidence="14 15">
    <name type="scientific">Fusarium poae</name>
    <dbReference type="NCBI Taxonomy" id="36050"/>
    <lineage>
        <taxon>Eukaryota</taxon>
        <taxon>Fungi</taxon>
        <taxon>Dikarya</taxon>
        <taxon>Ascomycota</taxon>
        <taxon>Pezizomycotina</taxon>
        <taxon>Sordariomycetes</taxon>
        <taxon>Hypocreomycetidae</taxon>
        <taxon>Hypocreales</taxon>
        <taxon>Nectriaceae</taxon>
        <taxon>Fusarium</taxon>
    </lineage>
</organism>
<dbReference type="GO" id="GO:0015031">
    <property type="term" value="P:protein transport"/>
    <property type="evidence" value="ECO:0007669"/>
    <property type="project" value="UniProtKB-KW"/>
</dbReference>
<dbReference type="STRING" id="36050.A0A1B8ACQ0"/>
<dbReference type="AlphaFoldDB" id="A0A1B8ACQ0"/>
<evidence type="ECO:0000256" key="4">
    <source>
        <dbReference type="ARBA" id="ARBA00022692"/>
    </source>
</evidence>
<keyword evidence="5" id="KW-0653">Protein transport</keyword>
<dbReference type="Pfam" id="PF05739">
    <property type="entry name" value="SNARE"/>
    <property type="match status" value="1"/>
</dbReference>
<keyword evidence="3" id="KW-0813">Transport</keyword>
<dbReference type="OMA" id="EHDPYRF"/>
<keyword evidence="4 12" id="KW-0812">Transmembrane</keyword>
<evidence type="ECO:0000256" key="11">
    <source>
        <dbReference type="SAM" id="Coils"/>
    </source>
</evidence>
<dbReference type="EMBL" id="LYXU01000004">
    <property type="protein sequence ID" value="OBS18250.1"/>
    <property type="molecule type" value="Genomic_DNA"/>
</dbReference>
<evidence type="ECO:0000313" key="14">
    <source>
        <dbReference type="EMBL" id="OBS18250.1"/>
    </source>
</evidence>
<dbReference type="InterPro" id="IPR010989">
    <property type="entry name" value="SNARE"/>
</dbReference>
<dbReference type="Gene3D" id="1.20.58.90">
    <property type="match status" value="1"/>
</dbReference>
<dbReference type="CDD" id="cd15851">
    <property type="entry name" value="SNARE_Syntaxin6"/>
    <property type="match status" value="1"/>
</dbReference>
<comment type="caution">
    <text evidence="14">The sequence shown here is derived from an EMBL/GenBank/DDBJ whole genome shotgun (WGS) entry which is preliminary data.</text>
</comment>
<dbReference type="InterPro" id="IPR048036">
    <property type="entry name" value="Tlg1p-like_N"/>
</dbReference>
<sequence>MMSSTNDEDPFVQVQQDVLNQMANTRPLFASYLRIRSLSTNASSPELASARSDLEAALSSLADDLADLIASVQAVESNPLQFGLSEHEVTRRKRLVQEVGGEIDDMHDELAKKMDAGDLPDPNAFAIDGDHEDNYTEFEQQQQMEMMHEQDQHLDGVFQTVGNLRRQADDMGRELEEQREMLDQIDTDADRIGGRLATGMQKLQHVIRQNEDRYSSCCIAVLIFVLILLLIILLII</sequence>
<accession>A0A1B8ACQ0</accession>
<keyword evidence="15" id="KW-1185">Reference proteome</keyword>
<keyword evidence="8 11" id="KW-0175">Coiled coil</keyword>
<feature type="transmembrane region" description="Helical" evidence="12">
    <location>
        <begin position="213"/>
        <end position="235"/>
    </location>
</feature>
<evidence type="ECO:0000256" key="9">
    <source>
        <dbReference type="ARBA" id="ARBA00023136"/>
    </source>
</evidence>
<dbReference type="SMART" id="SM00397">
    <property type="entry name" value="t_SNARE"/>
    <property type="match status" value="1"/>
</dbReference>
<feature type="domain" description="T-SNARE coiled-coil homology" evidence="13">
    <location>
        <begin position="144"/>
        <end position="206"/>
    </location>
</feature>
<dbReference type="Proteomes" id="UP000091967">
    <property type="component" value="Unassembled WGS sequence"/>
</dbReference>
<evidence type="ECO:0000256" key="2">
    <source>
        <dbReference type="ARBA" id="ARBA00009063"/>
    </source>
</evidence>
<comment type="subcellular location">
    <subcellularLocation>
        <location evidence="1">Golgi apparatus membrane</location>
        <topology evidence="1">Single-pass type IV membrane protein</topology>
    </subcellularLocation>
</comment>
<dbReference type="Gene3D" id="1.20.5.110">
    <property type="match status" value="1"/>
</dbReference>
<dbReference type="CDD" id="cd21444">
    <property type="entry name" value="SNARE_NTD_Tlg1p-like"/>
    <property type="match status" value="1"/>
</dbReference>
<evidence type="ECO:0000256" key="8">
    <source>
        <dbReference type="ARBA" id="ARBA00023054"/>
    </source>
</evidence>